<dbReference type="Proteomes" id="UP000215289">
    <property type="component" value="Unassembled WGS sequence"/>
</dbReference>
<dbReference type="AlphaFoldDB" id="A0A421D5T0"/>
<proteinExistence type="predicted"/>
<dbReference type="EMBL" id="NIDN02000077">
    <property type="protein sequence ID" value="RLL97478.1"/>
    <property type="molecule type" value="Genomic_DNA"/>
</dbReference>
<organism evidence="1 2">
    <name type="scientific">Aspergillus turcosus</name>
    <dbReference type="NCBI Taxonomy" id="1245748"/>
    <lineage>
        <taxon>Eukaryota</taxon>
        <taxon>Fungi</taxon>
        <taxon>Dikarya</taxon>
        <taxon>Ascomycota</taxon>
        <taxon>Pezizomycotina</taxon>
        <taxon>Eurotiomycetes</taxon>
        <taxon>Eurotiomycetidae</taxon>
        <taxon>Eurotiales</taxon>
        <taxon>Aspergillaceae</taxon>
        <taxon>Aspergillus</taxon>
        <taxon>Aspergillus subgen. Fumigati</taxon>
    </lineage>
</organism>
<reference evidence="1 2" key="1">
    <citation type="submission" date="2018-08" db="EMBL/GenBank/DDBJ databases">
        <title>Draft genome sequences of two Aspergillus turcosus clinical strains isolated from bronchoalveolar lavage fluid: one azole-susceptible and the other azole-resistant.</title>
        <authorList>
            <person name="Parent-Michaud M."/>
            <person name="Dufresne P.J."/>
            <person name="Fournier E."/>
            <person name="Martineau C."/>
            <person name="Moreira S."/>
            <person name="Perkins V."/>
            <person name="De Repentigny L."/>
            <person name="Dufresne S.F."/>
        </authorList>
    </citation>
    <scope>NUCLEOTIDE SEQUENCE [LARGE SCALE GENOMIC DNA]</scope>
    <source>
        <strain evidence="1">HMR AF 1038</strain>
    </source>
</reference>
<accession>A0A421D5T0</accession>
<comment type="caution">
    <text evidence="1">The sequence shown here is derived from an EMBL/GenBank/DDBJ whole genome shotgun (WGS) entry which is preliminary data.</text>
</comment>
<gene>
    <name evidence="1" type="ORF">CFD26_106686</name>
</gene>
<evidence type="ECO:0000313" key="2">
    <source>
        <dbReference type="Proteomes" id="UP000215289"/>
    </source>
</evidence>
<protein>
    <submittedName>
        <fullName evidence="1">Uncharacterized protein</fullName>
    </submittedName>
</protein>
<dbReference type="OrthoDB" id="4501789at2759"/>
<name>A0A421D5T0_9EURO</name>
<evidence type="ECO:0000313" key="1">
    <source>
        <dbReference type="EMBL" id="RLL97478.1"/>
    </source>
</evidence>
<keyword evidence="2" id="KW-1185">Reference proteome</keyword>
<sequence>MGLEIRSPNPADAPLAILEQRDYRVCEIVNRTIRTIGTSKFDFSGFAETEHAANFSYRIIPEIRGFGTNYETVDVCGGMASYL</sequence>